<organism evidence="2 3">
    <name type="scientific">Cytobacillus spartinae</name>
    <dbReference type="NCBI Taxonomy" id="3299023"/>
    <lineage>
        <taxon>Bacteria</taxon>
        <taxon>Bacillati</taxon>
        <taxon>Bacillota</taxon>
        <taxon>Bacilli</taxon>
        <taxon>Bacillales</taxon>
        <taxon>Bacillaceae</taxon>
        <taxon>Cytobacillus</taxon>
    </lineage>
</organism>
<comment type="caution">
    <text evidence="2">The sequence shown here is derived from an EMBL/GenBank/DDBJ whole genome shotgun (WGS) entry which is preliminary data.</text>
</comment>
<keyword evidence="3" id="KW-1185">Reference proteome</keyword>
<evidence type="ECO:0000313" key="2">
    <source>
        <dbReference type="EMBL" id="MFE8701266.1"/>
    </source>
</evidence>
<dbReference type="EMBL" id="JBIACK010000004">
    <property type="protein sequence ID" value="MFE8701266.1"/>
    <property type="molecule type" value="Genomic_DNA"/>
</dbReference>
<reference evidence="2 3" key="1">
    <citation type="submission" date="2024-08" db="EMBL/GenBank/DDBJ databases">
        <title>Two novel Cytobacillus novel species.</title>
        <authorList>
            <person name="Liu G."/>
        </authorList>
    </citation>
    <scope>NUCLEOTIDE SEQUENCE [LARGE SCALE GENOMIC DNA]</scope>
    <source>
        <strain evidence="2 3">FJAT-54145</strain>
    </source>
</reference>
<name>A0ABW6KAN4_9BACI</name>
<dbReference type="RefSeq" id="WP_389360594.1">
    <property type="nucleotide sequence ID" value="NZ_JBIACK010000004.1"/>
</dbReference>
<sequence length="88" mass="10293">MTPIERMIEGMRNDICEQNVANGEEAMVLIREYEKLRATVQNFVDKNFHGGSKADREDYSTRVSCKDIWDLREAINLNSSKELRIRDK</sequence>
<proteinExistence type="predicted"/>
<accession>A0ABW6KAN4</accession>
<protein>
    <submittedName>
        <fullName evidence="2">Uncharacterized protein</fullName>
    </submittedName>
</protein>
<evidence type="ECO:0000313" key="1">
    <source>
        <dbReference type="EMBL" id="MFE8700927.1"/>
    </source>
</evidence>
<dbReference type="EMBL" id="JBIACK010000004">
    <property type="protein sequence ID" value="MFE8700927.1"/>
    <property type="molecule type" value="Genomic_DNA"/>
</dbReference>
<evidence type="ECO:0000313" key="3">
    <source>
        <dbReference type="Proteomes" id="UP001601059"/>
    </source>
</evidence>
<gene>
    <name evidence="1" type="ORF">ACFYKX_09895</name>
    <name evidence="2" type="ORF">ACFYKX_11730</name>
</gene>
<dbReference type="Proteomes" id="UP001601059">
    <property type="component" value="Unassembled WGS sequence"/>
</dbReference>